<reference evidence="2" key="1">
    <citation type="submission" date="2024-04" db="EMBL/GenBank/DDBJ databases">
        <title>Phylogenomic analyses of a clade within the roseobacter group suggest taxonomic reassignments of species of the genera Aestuariivita, Citreicella, Loktanella, Nautella, Pelagibaca, Ruegeria, Thalassobius, Thiobacimonas and Tropicibacter, and the proposal o.</title>
        <authorList>
            <person name="Jeon C.O."/>
        </authorList>
    </citation>
    <scope>NUCLEOTIDE SEQUENCE [LARGE SCALE GENOMIC DNA]</scope>
    <source>
        <strain evidence="2">SS1-5</strain>
    </source>
</reference>
<dbReference type="AlphaFoldDB" id="A0AAN0MDK3"/>
<dbReference type="Proteomes" id="UP001470809">
    <property type="component" value="Chromosome"/>
</dbReference>
<protein>
    <recommendedName>
        <fullName evidence="3">Porin</fullName>
    </recommendedName>
</protein>
<name>A0AAN0MDK3_9RHOB</name>
<keyword evidence="2" id="KW-1185">Reference proteome</keyword>
<evidence type="ECO:0000313" key="2">
    <source>
        <dbReference type="Proteomes" id="UP001470809"/>
    </source>
</evidence>
<dbReference type="EMBL" id="CP151767">
    <property type="protein sequence ID" value="WZU65996.2"/>
    <property type="molecule type" value="Genomic_DNA"/>
</dbReference>
<accession>A0AAN0MDK3</accession>
<dbReference type="RefSeq" id="WP_373635533.1">
    <property type="nucleotide sequence ID" value="NZ_CP151767.2"/>
</dbReference>
<gene>
    <name evidence="1" type="ORF">AABB31_12965</name>
</gene>
<dbReference type="SUPFAM" id="SSF56935">
    <property type="entry name" value="Porins"/>
    <property type="match status" value="1"/>
</dbReference>
<sequence>MHYTKIATRCRKSHAIVIITKGKLMIRTITTTAILALTAGTAMADGLNYARFSYDLNNFSDDSGADDIKTSVFQGEFEYSIDQFVLGANLTNFAVDVSDESSLTVYDVWAGFVATPEIMAGLGLTGASFGDEDTNGAEFFGQYTTDQFGIGVRVAQLDFEEDNISTILNGQVSVTPEVELGAVIWKDSEFDGTGYMLSTDYDNDLIDARAYYQSNTEAESGFFAVRGSYKVADMFRISALYETVVGDEEFDVSFYTIGGGYEFVDGAWIDVNYGQIDFGDEFEKVDRIQAAISFEMGDRLRLDNQFEQDTTDDSLMGSGSYF</sequence>
<dbReference type="KEGG" id="yrh:AABB31_12965"/>
<evidence type="ECO:0008006" key="3">
    <source>
        <dbReference type="Google" id="ProtNLM"/>
    </source>
</evidence>
<proteinExistence type="predicted"/>
<evidence type="ECO:0000313" key="1">
    <source>
        <dbReference type="EMBL" id="WZU65996.2"/>
    </source>
</evidence>
<reference evidence="1 2" key="2">
    <citation type="submission" date="2024-08" db="EMBL/GenBank/DDBJ databases">
        <title>Phylogenomic analyses of a clade within the roseobacter group suggest taxonomic reassignments of species of the genera Aestuariivita, Citreicella, Loktanella, Nautella, Pelagibaca, Ruegeria, Thalassobius, Thiobacimonas and Tropicibacter, and the proposal o.</title>
        <authorList>
            <person name="Jeon C.O."/>
        </authorList>
    </citation>
    <scope>NUCLEOTIDE SEQUENCE [LARGE SCALE GENOMIC DNA]</scope>
    <source>
        <strain evidence="1 2">SS1-5</strain>
    </source>
</reference>
<organism evidence="1 2">
    <name type="scientific">Yoonia rhodophyticola</name>
    <dbReference type="NCBI Taxonomy" id="3137370"/>
    <lineage>
        <taxon>Bacteria</taxon>
        <taxon>Pseudomonadati</taxon>
        <taxon>Pseudomonadota</taxon>
        <taxon>Alphaproteobacteria</taxon>
        <taxon>Rhodobacterales</taxon>
        <taxon>Paracoccaceae</taxon>
        <taxon>Yoonia</taxon>
    </lineage>
</organism>